<dbReference type="PANTHER" id="PTHR12265:SF30">
    <property type="entry name" value="TRANSMEMBRANE PROTEIN 53"/>
    <property type="match status" value="1"/>
</dbReference>
<dbReference type="Pfam" id="PF05705">
    <property type="entry name" value="DUF829"/>
    <property type="match status" value="1"/>
</dbReference>
<dbReference type="Proteomes" id="UP000800097">
    <property type="component" value="Unassembled WGS sequence"/>
</dbReference>
<name>A0A6A6JE72_WESOR</name>
<dbReference type="OrthoDB" id="77878at2759"/>
<gene>
    <name evidence="7" type="ORF">EI97DRAFT_435054</name>
</gene>
<evidence type="ECO:0000313" key="8">
    <source>
        <dbReference type="Proteomes" id="UP000800097"/>
    </source>
</evidence>
<keyword evidence="4" id="KW-0472">Membrane</keyword>
<evidence type="ECO:0000256" key="6">
    <source>
        <dbReference type="ARBA" id="ARBA00037847"/>
    </source>
</evidence>
<dbReference type="GeneID" id="54551956"/>
<proteinExistence type="predicted"/>
<keyword evidence="5" id="KW-0539">Nucleus</keyword>
<dbReference type="InterPro" id="IPR008547">
    <property type="entry name" value="DUF829_TMEM53"/>
</dbReference>
<dbReference type="PANTHER" id="PTHR12265">
    <property type="entry name" value="TRANSMEMBRANE PROTEIN 53"/>
    <property type="match status" value="1"/>
</dbReference>
<evidence type="ECO:0000256" key="1">
    <source>
        <dbReference type="ARBA" id="ARBA00004126"/>
    </source>
</evidence>
<protein>
    <submittedName>
        <fullName evidence="7">Indole-diterpene biosynthesis protein-like protein PaxU</fullName>
    </submittedName>
</protein>
<dbReference type="EMBL" id="ML986502">
    <property type="protein sequence ID" value="KAF2274514.1"/>
    <property type="molecule type" value="Genomic_DNA"/>
</dbReference>
<dbReference type="GO" id="GO:0031965">
    <property type="term" value="C:nuclear membrane"/>
    <property type="evidence" value="ECO:0007669"/>
    <property type="project" value="UniProtKB-SubCell"/>
</dbReference>
<reference evidence="7" key="1">
    <citation type="journal article" date="2020" name="Stud. Mycol.">
        <title>101 Dothideomycetes genomes: a test case for predicting lifestyles and emergence of pathogens.</title>
        <authorList>
            <person name="Haridas S."/>
            <person name="Albert R."/>
            <person name="Binder M."/>
            <person name="Bloem J."/>
            <person name="Labutti K."/>
            <person name="Salamov A."/>
            <person name="Andreopoulos B."/>
            <person name="Baker S."/>
            <person name="Barry K."/>
            <person name="Bills G."/>
            <person name="Bluhm B."/>
            <person name="Cannon C."/>
            <person name="Castanera R."/>
            <person name="Culley D."/>
            <person name="Daum C."/>
            <person name="Ezra D."/>
            <person name="Gonzalez J."/>
            <person name="Henrissat B."/>
            <person name="Kuo A."/>
            <person name="Liang C."/>
            <person name="Lipzen A."/>
            <person name="Lutzoni F."/>
            <person name="Magnuson J."/>
            <person name="Mondo S."/>
            <person name="Nolan M."/>
            <person name="Ohm R."/>
            <person name="Pangilinan J."/>
            <person name="Park H.-J."/>
            <person name="Ramirez L."/>
            <person name="Alfaro M."/>
            <person name="Sun H."/>
            <person name="Tritt A."/>
            <person name="Yoshinaga Y."/>
            <person name="Zwiers L.-H."/>
            <person name="Turgeon B."/>
            <person name="Goodwin S."/>
            <person name="Spatafora J."/>
            <person name="Crous P."/>
            <person name="Grigoriev I."/>
        </authorList>
    </citation>
    <scope>NUCLEOTIDE SEQUENCE</scope>
    <source>
        <strain evidence="7">CBS 379.55</strain>
    </source>
</reference>
<evidence type="ECO:0000313" key="7">
    <source>
        <dbReference type="EMBL" id="KAF2274514.1"/>
    </source>
</evidence>
<evidence type="ECO:0000256" key="2">
    <source>
        <dbReference type="ARBA" id="ARBA00022692"/>
    </source>
</evidence>
<keyword evidence="2" id="KW-0812">Transmembrane</keyword>
<comment type="subcellular location">
    <subcellularLocation>
        <location evidence="6">Endomembrane system</location>
        <topology evidence="6">Single-pass membrane protein</topology>
    </subcellularLocation>
    <subcellularLocation>
        <location evidence="1">Nucleus membrane</location>
    </subcellularLocation>
</comment>
<sequence>MAAIDITPADVPNPLSDFEKIGYHTFLHTPSTYTYQSPLIVMFTWMGAAPKHIAKYAVAYRRLFPTARILLIRCELLDVFRGSLASQKLLRPALKVVREHVDTGGDMLVQNFSNGGGIQLVEFAKLWRATVGTPLPMRAQIIDSAPGKGSWSRSYKAIYVSLPRNTLTKLFGPLLVHFFLLSYFVWKTITFKENGIVTMCRELNDPELFDVKPPRVYLYSKADEMVGHEEVDGHAEQAANLGWHVVKVLFEKSAHAGHIREDSGKYWSAIMDAWNQGVTKRPN</sequence>
<dbReference type="AlphaFoldDB" id="A0A6A6JE72"/>
<evidence type="ECO:0000256" key="5">
    <source>
        <dbReference type="ARBA" id="ARBA00023242"/>
    </source>
</evidence>
<evidence type="ECO:0000256" key="3">
    <source>
        <dbReference type="ARBA" id="ARBA00022989"/>
    </source>
</evidence>
<keyword evidence="3" id="KW-1133">Transmembrane helix</keyword>
<accession>A0A6A6JE72</accession>
<dbReference type="RefSeq" id="XP_033652053.1">
    <property type="nucleotide sequence ID" value="XM_033798781.1"/>
</dbReference>
<organism evidence="7 8">
    <name type="scientific">Westerdykella ornata</name>
    <dbReference type="NCBI Taxonomy" id="318751"/>
    <lineage>
        <taxon>Eukaryota</taxon>
        <taxon>Fungi</taxon>
        <taxon>Dikarya</taxon>
        <taxon>Ascomycota</taxon>
        <taxon>Pezizomycotina</taxon>
        <taxon>Dothideomycetes</taxon>
        <taxon>Pleosporomycetidae</taxon>
        <taxon>Pleosporales</taxon>
        <taxon>Sporormiaceae</taxon>
        <taxon>Westerdykella</taxon>
    </lineage>
</organism>
<evidence type="ECO:0000256" key="4">
    <source>
        <dbReference type="ARBA" id="ARBA00023136"/>
    </source>
</evidence>
<keyword evidence="8" id="KW-1185">Reference proteome</keyword>